<dbReference type="CDD" id="cd00412">
    <property type="entry name" value="pyrophosphatase"/>
    <property type="match status" value="1"/>
</dbReference>
<evidence type="ECO:0000256" key="5">
    <source>
        <dbReference type="HAMAP-Rule" id="MF_00209"/>
    </source>
</evidence>
<evidence type="ECO:0000256" key="4">
    <source>
        <dbReference type="ARBA" id="ARBA00022842"/>
    </source>
</evidence>
<keyword evidence="5" id="KW-0963">Cytoplasm</keyword>
<keyword evidence="7" id="KW-1185">Reference proteome</keyword>
<dbReference type="GO" id="GO:0004427">
    <property type="term" value="F:inorganic diphosphate phosphatase activity"/>
    <property type="evidence" value="ECO:0007669"/>
    <property type="project" value="UniProtKB-UniRule"/>
</dbReference>
<dbReference type="Gene3D" id="3.90.80.10">
    <property type="entry name" value="Inorganic pyrophosphatase"/>
    <property type="match status" value="1"/>
</dbReference>
<protein>
    <recommendedName>
        <fullName evidence="5">Inorganic pyrophosphatase</fullName>
        <ecNumber evidence="5">3.6.1.1</ecNumber>
    </recommendedName>
    <alternativeName>
        <fullName evidence="5">Pyrophosphate phospho-hydrolase</fullName>
        <shortName evidence="5">PPase</shortName>
    </alternativeName>
</protein>
<dbReference type="GO" id="GO:0005737">
    <property type="term" value="C:cytoplasm"/>
    <property type="evidence" value="ECO:0007669"/>
    <property type="project" value="UniProtKB-SubCell"/>
</dbReference>
<dbReference type="InterPro" id="IPR036649">
    <property type="entry name" value="Pyrophosphatase_sf"/>
</dbReference>
<comment type="similarity">
    <text evidence="5">Belongs to the PPase family.</text>
</comment>
<dbReference type="EC" id="3.6.1.1" evidence="5"/>
<evidence type="ECO:0000256" key="1">
    <source>
        <dbReference type="ARBA" id="ARBA00001946"/>
    </source>
</evidence>
<dbReference type="HAMAP" id="MF_00209">
    <property type="entry name" value="Inorganic_PPase"/>
    <property type="match status" value="1"/>
</dbReference>
<feature type="binding site" evidence="5">
    <location>
        <position position="66"/>
    </location>
    <ligand>
        <name>Mg(2+)</name>
        <dbReference type="ChEBI" id="CHEBI:18420"/>
        <label>1</label>
    </ligand>
</feature>
<dbReference type="GO" id="GO:0000287">
    <property type="term" value="F:magnesium ion binding"/>
    <property type="evidence" value="ECO:0007669"/>
    <property type="project" value="UniProtKB-UniRule"/>
</dbReference>
<feature type="binding site" evidence="5">
    <location>
        <position position="30"/>
    </location>
    <ligand>
        <name>substrate</name>
    </ligand>
</feature>
<reference evidence="6 7" key="1">
    <citation type="submission" date="2018-09" db="EMBL/GenBank/DDBJ databases">
        <title>Comparative Genomics of Wolbachia-Cardinium Dual Endosymbiosis in a Plant-Parasitic Nematode.</title>
        <authorList>
            <person name="Brown A.M.V."/>
            <person name="Wasala S.K."/>
            <person name="Howe D.K."/>
            <person name="Peetz A.B."/>
            <person name="Zasada I.A."/>
            <person name="Denver D.R."/>
        </authorList>
    </citation>
    <scope>NUCLEOTIDE SEQUENCE [LARGE SCALE GENOMIC DNA]</scope>
    <source>
        <strain evidence="6 7">Pp_1</strain>
    </source>
</reference>
<feature type="binding site" evidence="5">
    <location>
        <position position="142"/>
    </location>
    <ligand>
        <name>substrate</name>
    </ligand>
</feature>
<keyword evidence="4 5" id="KW-0460">Magnesium</keyword>
<dbReference type="RefSeq" id="WP_123662847.1">
    <property type="nucleotide sequence ID" value="NZ_RARA01000024.1"/>
</dbReference>
<evidence type="ECO:0000256" key="3">
    <source>
        <dbReference type="ARBA" id="ARBA00022801"/>
    </source>
</evidence>
<dbReference type="OrthoDB" id="5187599at2"/>
<organism evidence="6 7">
    <name type="scientific">Candidatus Cardinium hertigii</name>
    <dbReference type="NCBI Taxonomy" id="247481"/>
    <lineage>
        <taxon>Bacteria</taxon>
        <taxon>Pseudomonadati</taxon>
        <taxon>Bacteroidota</taxon>
        <taxon>Cytophagia</taxon>
        <taxon>Cytophagales</taxon>
        <taxon>Amoebophilaceae</taxon>
        <taxon>Candidatus Cardinium</taxon>
    </lineage>
</organism>
<dbReference type="Proteomes" id="UP000270927">
    <property type="component" value="Unassembled WGS sequence"/>
</dbReference>
<accession>A0A3N2QCJ5</accession>
<gene>
    <name evidence="5" type="primary">ppa</name>
    <name evidence="6" type="ORF">EDM02_02735</name>
</gene>
<dbReference type="AlphaFoldDB" id="A0A3N2QCJ5"/>
<sequence>MNIEKITLGDNFPNDMHVIIEIPMHHNPVKYEMDKASGALFVDRFISTAMYYPCNYGFVPHTRSGDGDPSDVLVITSWPIMPGVVIKTRPIGVLLMEDEAGPDEKIIALPTQKAAPEFAYMEDIEQIDPLLKGRIMHFFSHYKDLENEKWVKIKGFEGKEKAVALLMEAVQRAKK</sequence>
<dbReference type="Pfam" id="PF00719">
    <property type="entry name" value="Pyrophosphatase"/>
    <property type="match status" value="1"/>
</dbReference>
<feature type="binding site" evidence="5">
    <location>
        <position position="56"/>
    </location>
    <ligand>
        <name>substrate</name>
    </ligand>
</feature>
<evidence type="ECO:0000313" key="6">
    <source>
        <dbReference type="EMBL" id="ROT47332.1"/>
    </source>
</evidence>
<comment type="subcellular location">
    <subcellularLocation>
        <location evidence="5">Cytoplasm</location>
    </subcellularLocation>
</comment>
<comment type="subunit">
    <text evidence="5">Homohexamer.</text>
</comment>
<keyword evidence="2 5" id="KW-0479">Metal-binding</keyword>
<evidence type="ECO:0000313" key="7">
    <source>
        <dbReference type="Proteomes" id="UP000270927"/>
    </source>
</evidence>
<feature type="binding site" evidence="5">
    <location>
        <position position="103"/>
    </location>
    <ligand>
        <name>Mg(2+)</name>
        <dbReference type="ChEBI" id="CHEBI:18420"/>
        <label>1</label>
    </ligand>
</feature>
<dbReference type="NCBIfam" id="NF002317">
    <property type="entry name" value="PRK01250.1"/>
    <property type="match status" value="1"/>
</dbReference>
<dbReference type="SUPFAM" id="SSF50324">
    <property type="entry name" value="Inorganic pyrophosphatase"/>
    <property type="match status" value="1"/>
</dbReference>
<feature type="binding site" evidence="5">
    <location>
        <position position="44"/>
    </location>
    <ligand>
        <name>substrate</name>
    </ligand>
</feature>
<feature type="binding site" evidence="5">
    <location>
        <position position="71"/>
    </location>
    <ligand>
        <name>Mg(2+)</name>
        <dbReference type="ChEBI" id="CHEBI:18420"/>
        <label>1</label>
    </ligand>
</feature>
<dbReference type="InterPro" id="IPR008162">
    <property type="entry name" value="Pyrophosphatase"/>
</dbReference>
<comment type="catalytic activity">
    <reaction evidence="5">
        <text>diphosphate + H2O = 2 phosphate + H(+)</text>
        <dbReference type="Rhea" id="RHEA:24576"/>
        <dbReference type="ChEBI" id="CHEBI:15377"/>
        <dbReference type="ChEBI" id="CHEBI:15378"/>
        <dbReference type="ChEBI" id="CHEBI:33019"/>
        <dbReference type="ChEBI" id="CHEBI:43474"/>
        <dbReference type="EC" id="3.6.1.1"/>
    </reaction>
</comment>
<dbReference type="GO" id="GO:0006796">
    <property type="term" value="P:phosphate-containing compound metabolic process"/>
    <property type="evidence" value="ECO:0007669"/>
    <property type="project" value="InterPro"/>
</dbReference>
<comment type="function">
    <text evidence="5">Catalyzes the hydrolysis of inorganic pyrophosphate (PPi) forming two phosphate ions.</text>
</comment>
<evidence type="ECO:0000256" key="2">
    <source>
        <dbReference type="ARBA" id="ARBA00022723"/>
    </source>
</evidence>
<name>A0A3N2QCJ5_9BACT</name>
<keyword evidence="3 5" id="KW-0378">Hydrolase</keyword>
<feature type="binding site" evidence="5">
    <location>
        <position position="71"/>
    </location>
    <ligand>
        <name>Mg(2+)</name>
        <dbReference type="ChEBI" id="CHEBI:18420"/>
        <label>2</label>
    </ligand>
</feature>
<dbReference type="PANTHER" id="PTHR10286">
    <property type="entry name" value="INORGANIC PYROPHOSPHATASE"/>
    <property type="match status" value="1"/>
</dbReference>
<comment type="cofactor">
    <cofactor evidence="1 5">
        <name>Mg(2+)</name>
        <dbReference type="ChEBI" id="CHEBI:18420"/>
    </cofactor>
</comment>
<dbReference type="EMBL" id="RARA01000024">
    <property type="protein sequence ID" value="ROT47332.1"/>
    <property type="molecule type" value="Genomic_DNA"/>
</dbReference>
<proteinExistence type="inferred from homology"/>
<comment type="caution">
    <text evidence="6">The sequence shown here is derived from an EMBL/GenBank/DDBJ whole genome shotgun (WGS) entry which is preliminary data.</text>
</comment>